<evidence type="ECO:0000313" key="2">
    <source>
        <dbReference type="EMBL" id="ELP86773.1"/>
    </source>
</evidence>
<evidence type="ECO:0000256" key="1">
    <source>
        <dbReference type="SAM" id="Coils"/>
    </source>
</evidence>
<dbReference type="Proteomes" id="UP000014680">
    <property type="component" value="Unassembled WGS sequence"/>
</dbReference>
<evidence type="ECO:0000313" key="3">
    <source>
        <dbReference type="Proteomes" id="UP000014680"/>
    </source>
</evidence>
<keyword evidence="1" id="KW-0175">Coiled coil</keyword>
<keyword evidence="3" id="KW-1185">Reference proteome</keyword>
<dbReference type="VEuPathDB" id="AmoebaDB:EIN_527720"/>
<dbReference type="GeneID" id="14885767"/>
<feature type="coiled-coil region" evidence="1">
    <location>
        <begin position="814"/>
        <end position="841"/>
    </location>
</feature>
<dbReference type="RefSeq" id="XP_004253544.1">
    <property type="nucleotide sequence ID" value="XM_004253496.1"/>
</dbReference>
<organism evidence="2 3">
    <name type="scientific">Entamoeba invadens IP1</name>
    <dbReference type="NCBI Taxonomy" id="370355"/>
    <lineage>
        <taxon>Eukaryota</taxon>
        <taxon>Amoebozoa</taxon>
        <taxon>Evosea</taxon>
        <taxon>Archamoebae</taxon>
        <taxon>Mastigamoebida</taxon>
        <taxon>Entamoebidae</taxon>
        <taxon>Entamoeba</taxon>
    </lineage>
</organism>
<sequence length="1547" mass="182575">MQQKEDEIKKAGKYEEVLKAYEQAKIDHKKVVLDKAMIIVNNTESRYKQLVEAKTKADWRNYDSHANYITKNFTNFIVKDTQTNVMTMKEEIIKAKPEYKNYLENFLTIDHKKVVEELKKEEEYISEEKKFKENIRMINSASYDRAKKLLENAKTFLEKFEDVLNTKNNTEHQQTYNEATRIVRFAMIDSVYNSQFSSIKSKLSMVEYKMKEHKETQKDINELKTLLEEQVFKNEEESSFLKLKSEMIIRKPDTQKLFDSFDNIRLSLGEKIEDNKISKIEQKAPEKVFPKIEKTVEQKVEPKIEKSVVMHDKKVEEKKVEKVENKPPKVVLVDDTKLKEFESKLTKSLTEITKTDIYSLLVNEGNTLKRLLDQNTTLINNSNNKYSKLIEDAFTKIKNSVIQYYIENTKILKMKLEKTNNSDTMDIVKNKKVLIDYLNKPLITNCNETFNTLKSELTERSEDLREIFNAIDYVINGKKTQEKKQQTTEDKEIQKKLFEKTSAMQMAISSITENNRFDRQTKKMKIEKIGDLILVQLMEIKFLEIQSNDKQEKENLKHQFEVHFDRISNSLGEKALIFAKKRTSEAEENSVFTQMHANDFSTKLDQILESLVMMEKFFQYCEKTETYFPALQLISIAKKFVDFSHEISKEKEFGKVEKEKEASRKIENFLKTSTLAKMMKNEKDELLDIEERCEKEFLSKLVMFLKERFDVLKKSKSFECESFVHQYSQIALIVKGALMFTKTFSQQFADGNKDIKEIKSLYTEIDNLIEKNNLTFEEILAVEGAMSCLESTKKQEDERTVKTVYNKYVHKTQLEKFENILKTKNRNADFFRNKMELLNTEENKEKVDFYEQSFNEHRKKYFTENTQKENKEIVEWMKRLFDYTNYESLNFTISQQEKKSFIEKISKETIKTSEIKNRLNKVVTEKNTIMDFLLIGETFNEKDVKNSKILSNVDFQLFDKFVKEMTLKCYTLEMAVFLFGIKFVDFPDSIKESLKLYNVLILLKTCAKIEMINILNQQEKVHEVYINYNTNLLLKLKGIVVALKDQIPKDIHIEVLNNYITKATKEINVDPTKMLLFKSELKFIDNYIKTSVKLNTKEFHNVIQNNSTAAVLRANYSFSDKVRIFVKKVDTENFDIFGFLPNVFSQVQSTFPLANKTPQSDCGSTKSIFGDVSANSVKNFISEFDLFEEFDFKTDFNNFNFKQLLLNANNSQINALMCKNEHSLYQFNLLDFYSRTLKIELPLSIENDDNLIIKEYIINSFNNNKFEGNMWYQIKNKETTETIEHLLNFAGYQLDAPKSLPTDFVFGCAVPLCTSTGYFSLENVKEKTCGVLFNVNYERKYKEFIEDSKYELTKTTNFVKTAIFEMLRQVVEENYIKNCKPKFDKMYKEYYDKVYAKEVAKYTNKVILTGLGATFEIEKTNVGFSIRVKTSDNSRANKYQYNYNLTKELDGMELVYDTGMCYKRTDGLFEWTYRDYFAMKHNTQKRFEFDQKNEINLPADLLVMITYIEKMDMFYDNIDQKIKEDKKERKRIDEINKMRGMGIFISY</sequence>
<reference evidence="2 3" key="1">
    <citation type="submission" date="2012-10" db="EMBL/GenBank/DDBJ databases">
        <authorList>
            <person name="Zafar N."/>
            <person name="Inman J."/>
            <person name="Hall N."/>
            <person name="Lorenzi H."/>
            <person name="Caler E."/>
        </authorList>
    </citation>
    <scope>NUCLEOTIDE SEQUENCE [LARGE SCALE GENOMIC DNA]</scope>
    <source>
        <strain evidence="2 3">IP1</strain>
    </source>
</reference>
<dbReference type="KEGG" id="eiv:EIN_527720"/>
<dbReference type="EMBL" id="KB206930">
    <property type="protein sequence ID" value="ELP86773.1"/>
    <property type="molecule type" value="Genomic_DNA"/>
</dbReference>
<gene>
    <name evidence="2" type="ORF">EIN_527720</name>
</gene>
<proteinExistence type="predicted"/>
<protein>
    <submittedName>
        <fullName evidence="2">DNA double-strand break repair Rad50 ATPase, putative</fullName>
    </submittedName>
</protein>
<accession>A0A0A1TZ23</accession>
<name>A0A0A1TZ23_ENTIV</name>